<organism evidence="1">
    <name type="scientific">Paenibacillus sp. BIHB 4019</name>
    <dbReference type="NCBI Taxonomy" id="1870819"/>
    <lineage>
        <taxon>Bacteria</taxon>
        <taxon>Bacillati</taxon>
        <taxon>Bacillota</taxon>
        <taxon>Bacilli</taxon>
        <taxon>Bacillales</taxon>
        <taxon>Paenibacillaceae</taxon>
        <taxon>Paenibacillus</taxon>
    </lineage>
</organism>
<reference evidence="1" key="1">
    <citation type="submission" date="2016-08" db="EMBL/GenBank/DDBJ databases">
        <title>Complete Genome Seqeunce of Paenibacillus sp. BIHB 4019 from tea rhizoplane.</title>
        <authorList>
            <person name="Thakur R."/>
            <person name="Swarnkar M.K."/>
            <person name="Gulati A."/>
        </authorList>
    </citation>
    <scope>NUCLEOTIDE SEQUENCE [LARGE SCALE GENOMIC DNA]</scope>
    <source>
        <strain evidence="1">BIHB4019</strain>
    </source>
</reference>
<dbReference type="Pfam" id="PF07293">
    <property type="entry name" value="DUF1450"/>
    <property type="match status" value="1"/>
</dbReference>
<dbReference type="InterPro" id="IPR009910">
    <property type="entry name" value="DUF1450"/>
</dbReference>
<accession>A0A1B2DJW1</accession>
<protein>
    <recommendedName>
        <fullName evidence="2">DUF1450 domain-containing protein</fullName>
    </recommendedName>
</protein>
<evidence type="ECO:0000313" key="1">
    <source>
        <dbReference type="EMBL" id="ANY67989.1"/>
    </source>
</evidence>
<gene>
    <name evidence="1" type="ORF">BBD42_17035</name>
</gene>
<dbReference type="EMBL" id="CP016808">
    <property type="protein sequence ID" value="ANY67989.1"/>
    <property type="molecule type" value="Genomic_DNA"/>
</dbReference>
<name>A0A1B2DJW1_9BACL</name>
<dbReference type="AlphaFoldDB" id="A0A1B2DJW1"/>
<proteinExistence type="predicted"/>
<sequence>MKIKYCTKNFKNGTKPVYKAMKDKFPDIKMKKSDCLGNCKTCRHECFAVVKSKVVSAPSAEKLYKELKKLIG</sequence>
<evidence type="ECO:0008006" key="2">
    <source>
        <dbReference type="Google" id="ProtNLM"/>
    </source>
</evidence>